<accession>A0A1C3ES51</accession>
<name>A0A1C3ES51_9PLAN</name>
<evidence type="ECO:0000313" key="2">
    <source>
        <dbReference type="EMBL" id="ODA36018.1"/>
    </source>
</evidence>
<dbReference type="EMBL" id="LYDR01000030">
    <property type="protein sequence ID" value="ODA36018.1"/>
    <property type="molecule type" value="Genomic_DNA"/>
</dbReference>
<organism evidence="2 3">
    <name type="scientific">Planctopirus hydrillae</name>
    <dbReference type="NCBI Taxonomy" id="1841610"/>
    <lineage>
        <taxon>Bacteria</taxon>
        <taxon>Pseudomonadati</taxon>
        <taxon>Planctomycetota</taxon>
        <taxon>Planctomycetia</taxon>
        <taxon>Planctomycetales</taxon>
        <taxon>Planctomycetaceae</taxon>
        <taxon>Planctopirus</taxon>
    </lineage>
</organism>
<gene>
    <name evidence="2" type="ORF">A6X21_02510</name>
</gene>
<proteinExistence type="predicted"/>
<evidence type="ECO:0000313" key="3">
    <source>
        <dbReference type="Proteomes" id="UP000094828"/>
    </source>
</evidence>
<dbReference type="OrthoDB" id="282548at2"/>
<comment type="caution">
    <text evidence="2">The sequence shown here is derived from an EMBL/GenBank/DDBJ whole genome shotgun (WGS) entry which is preliminary data.</text>
</comment>
<keyword evidence="3" id="KW-1185">Reference proteome</keyword>
<dbReference type="RefSeq" id="WP_131818146.1">
    <property type="nucleotide sequence ID" value="NZ_LYDR01000030.1"/>
</dbReference>
<feature type="region of interest" description="Disordered" evidence="1">
    <location>
        <begin position="1"/>
        <end position="23"/>
    </location>
</feature>
<dbReference type="AlphaFoldDB" id="A0A1C3ES51"/>
<sequence>MSSGALPPSSATPPTSSSSTTSPGELLKQELLLQQGGPYSPAIPISISWTIPDVLNHPTPASPPRDVSITAQVIASQPFGCALEEIELQARHLTNASMDVLKKWANALCQKVTYLLESLGPLEFDQDGQEVLIRSIPPSSLTSAKRYYEIRLTTLGQGRFILGRYEAVPGQTRSRQPLELGIEQIVRLGNDLIATLPESA</sequence>
<reference evidence="2 3" key="1">
    <citation type="submission" date="2016-05" db="EMBL/GenBank/DDBJ databases">
        <title>Genomic and physiological characterization of Planctopirus sp. isolated from fresh water lake.</title>
        <authorList>
            <person name="Subhash Y."/>
            <person name="Ramana C."/>
        </authorList>
    </citation>
    <scope>NUCLEOTIDE SEQUENCE [LARGE SCALE GENOMIC DNA]</scope>
    <source>
        <strain evidence="2 3">JC280</strain>
    </source>
</reference>
<dbReference type="STRING" id="1841610.A6X21_02510"/>
<protein>
    <submittedName>
        <fullName evidence="2">Uncharacterized protein</fullName>
    </submittedName>
</protein>
<dbReference type="Proteomes" id="UP000094828">
    <property type="component" value="Unassembled WGS sequence"/>
</dbReference>
<evidence type="ECO:0000256" key="1">
    <source>
        <dbReference type="SAM" id="MobiDB-lite"/>
    </source>
</evidence>